<dbReference type="KEGG" id="eaj:Q3M24_08480"/>
<evidence type="ECO:0000313" key="1">
    <source>
        <dbReference type="EMBL" id="XCN74765.1"/>
    </source>
</evidence>
<reference evidence="1" key="2">
    <citation type="submission" date="2024-06" db="EMBL/GenBank/DDBJ databases">
        <authorList>
            <person name="Plum-Jensen L.E."/>
            <person name="Schramm A."/>
            <person name="Marshall I.P.G."/>
        </authorList>
    </citation>
    <scope>NUCLEOTIDE SEQUENCE</scope>
    <source>
        <strain evidence="1">Rat1</strain>
    </source>
</reference>
<name>A0AAU8M0T8_9BACT</name>
<accession>A0AAU8M0T8</accession>
<dbReference type="InterPro" id="IPR009241">
    <property type="entry name" value="HigB-like"/>
</dbReference>
<sequence length="99" mass="11585">MKYKIEKTNVFDSWLNKLKDKTVVNRIMARLYRVEYGNFGDVKSVGQNLFELRFFFGSGYRVYYTIKGEKIILLLCGGDKSSQKQDIARAITIMDKLEQ</sequence>
<dbReference type="NCBIfam" id="TIGR02683">
    <property type="entry name" value="upstrm_HI1419"/>
    <property type="match status" value="1"/>
</dbReference>
<dbReference type="PANTHER" id="PTHR41791">
    <property type="entry name" value="SSL7039 PROTEIN"/>
    <property type="match status" value="1"/>
</dbReference>
<dbReference type="PANTHER" id="PTHR41791:SF1">
    <property type="entry name" value="SSL7039 PROTEIN"/>
    <property type="match status" value="1"/>
</dbReference>
<protein>
    <submittedName>
        <fullName evidence="1">Type II toxin-antitoxin system RelE/ParE family toxin</fullName>
    </submittedName>
</protein>
<dbReference type="AlphaFoldDB" id="A0AAU8M0T8"/>
<dbReference type="InterPro" id="IPR035093">
    <property type="entry name" value="RelE/ParE_toxin_dom_sf"/>
</dbReference>
<reference evidence="1" key="1">
    <citation type="journal article" date="2024" name="Syst. Appl. Microbiol.">
        <title>First single-strain enrichments of Electrothrix cable bacteria, description of E. aestuarii sp. nov. and E. rattekaaiensis sp. nov., and proposal of a cable bacteria taxonomy following the rules of the SeqCode.</title>
        <authorList>
            <person name="Plum-Jensen L.E."/>
            <person name="Schramm A."/>
            <person name="Marshall I.P.G."/>
        </authorList>
    </citation>
    <scope>NUCLEOTIDE SEQUENCE</scope>
    <source>
        <strain evidence="1">Rat1</strain>
    </source>
</reference>
<dbReference type="PIRSF" id="PIRSF028744">
    <property type="entry name" value="Addict_mod_HI1419"/>
    <property type="match status" value="1"/>
</dbReference>
<dbReference type="Pfam" id="PF05973">
    <property type="entry name" value="Gp49"/>
    <property type="match status" value="1"/>
</dbReference>
<gene>
    <name evidence="1" type="ORF">Q3M24_08480</name>
</gene>
<dbReference type="EMBL" id="CP159373">
    <property type="protein sequence ID" value="XCN74765.1"/>
    <property type="molecule type" value="Genomic_DNA"/>
</dbReference>
<proteinExistence type="predicted"/>
<dbReference type="InterPro" id="IPR014056">
    <property type="entry name" value="TypeIITA-like_toxin_pred"/>
</dbReference>
<dbReference type="SUPFAM" id="SSF143011">
    <property type="entry name" value="RelE-like"/>
    <property type="match status" value="1"/>
</dbReference>
<organism evidence="1">
    <name type="scientific">Candidatus Electrothrix aestuarii</name>
    <dbReference type="NCBI Taxonomy" id="3062594"/>
    <lineage>
        <taxon>Bacteria</taxon>
        <taxon>Pseudomonadati</taxon>
        <taxon>Thermodesulfobacteriota</taxon>
        <taxon>Desulfobulbia</taxon>
        <taxon>Desulfobulbales</taxon>
        <taxon>Desulfobulbaceae</taxon>
        <taxon>Candidatus Electrothrix</taxon>
    </lineage>
</organism>